<name>A0A2N9B8G3_STRCX</name>
<protein>
    <submittedName>
        <fullName evidence="3">Uncharacterized protein</fullName>
    </submittedName>
</protein>
<evidence type="ECO:0000256" key="1">
    <source>
        <dbReference type="SAM" id="MobiDB-lite"/>
    </source>
</evidence>
<evidence type="ECO:0000313" key="3">
    <source>
        <dbReference type="EMBL" id="SOR79644.1"/>
    </source>
</evidence>
<proteinExistence type="predicted"/>
<reference evidence="4" key="1">
    <citation type="submission" date="2017-11" db="EMBL/GenBank/DDBJ databases">
        <authorList>
            <person name="Wibberg D."/>
        </authorList>
    </citation>
    <scope>NUCLEOTIDE SEQUENCE [LARGE SCALE GENOMIC DNA]</scope>
</reference>
<dbReference type="AlphaFoldDB" id="A0A2N9B8G3"/>
<evidence type="ECO:0000313" key="4">
    <source>
        <dbReference type="Proteomes" id="UP000235464"/>
    </source>
</evidence>
<feature type="compositionally biased region" description="Basic and acidic residues" evidence="1">
    <location>
        <begin position="390"/>
        <end position="402"/>
    </location>
</feature>
<gene>
    <name evidence="3" type="ORF">SCNRRL3882_3105</name>
</gene>
<feature type="compositionally biased region" description="Low complexity" evidence="1">
    <location>
        <begin position="148"/>
        <end position="169"/>
    </location>
</feature>
<keyword evidence="2" id="KW-1133">Transmembrane helix</keyword>
<feature type="region of interest" description="Disordered" evidence="1">
    <location>
        <begin position="142"/>
        <end position="182"/>
    </location>
</feature>
<accession>A0A2N9B8G3</accession>
<keyword evidence="4" id="KW-1185">Reference proteome</keyword>
<evidence type="ECO:0000256" key="2">
    <source>
        <dbReference type="SAM" id="Phobius"/>
    </source>
</evidence>
<organism evidence="3 4">
    <name type="scientific">Streptomyces chartreusis NRRL 3882</name>
    <dbReference type="NCBI Taxonomy" id="1079985"/>
    <lineage>
        <taxon>Bacteria</taxon>
        <taxon>Bacillati</taxon>
        <taxon>Actinomycetota</taxon>
        <taxon>Actinomycetes</taxon>
        <taxon>Kitasatosporales</taxon>
        <taxon>Streptomycetaceae</taxon>
        <taxon>Streptomyces</taxon>
    </lineage>
</organism>
<keyword evidence="2" id="KW-0812">Transmembrane</keyword>
<sequence>MVVLAFTEFLCGLGHIQDLLVNALPTRLDLGFVSEKPPDDQPSASEIPDDVWEQFIRDTERDIHASAPKEPSARARMVTERLRQQEARGEVPPGWRTGPAWQEMNGRVARRRKLWAVLGVPVAVAVALVALKPSLLPGDPFGTDESRAAASPLPAETAAPSAAPGASDPEIPTLDEPFAGSPALRWADGEAGIVLPEAKAVGPVPKDRVEQALKLTKKLLVGANLDPKSVRGARPEAALSVLDPKQPDVIDDLDTALRSPSREHDPVTLFSRFDPDEVRPVGDVIKTRGRMTFEKGSQGGVAVHADYTFVYPVVRADGPTEVTRTIVRRVLDVELADPARYRVTEGRLLLMEYDQEIGNSSCDVHDGYLHPEFPSSEPTGAEPSGPTTDPYDRSKDIDHDQDACGTVSRT</sequence>
<keyword evidence="2" id="KW-0472">Membrane</keyword>
<feature type="transmembrane region" description="Helical" evidence="2">
    <location>
        <begin position="114"/>
        <end position="131"/>
    </location>
</feature>
<feature type="region of interest" description="Disordered" evidence="1">
    <location>
        <begin position="363"/>
        <end position="410"/>
    </location>
</feature>
<dbReference type="EMBL" id="LT963352">
    <property type="protein sequence ID" value="SOR79644.1"/>
    <property type="molecule type" value="Genomic_DNA"/>
</dbReference>
<dbReference type="Proteomes" id="UP000235464">
    <property type="component" value="Chromosome I"/>
</dbReference>